<proteinExistence type="predicted"/>
<evidence type="ECO:0000256" key="1">
    <source>
        <dbReference type="SAM" id="Phobius"/>
    </source>
</evidence>
<dbReference type="AlphaFoldDB" id="A0AAE2SED6"/>
<feature type="transmembrane region" description="Helical" evidence="1">
    <location>
        <begin position="28"/>
        <end position="50"/>
    </location>
</feature>
<dbReference type="EMBL" id="JAENIG010000012">
    <property type="protein sequence ID" value="MBK1856328.1"/>
    <property type="molecule type" value="Genomic_DNA"/>
</dbReference>
<feature type="transmembrane region" description="Helical" evidence="1">
    <location>
        <begin position="62"/>
        <end position="84"/>
    </location>
</feature>
<keyword evidence="1" id="KW-1133">Transmembrane helix</keyword>
<gene>
    <name evidence="2" type="ORF">JIN83_15250</name>
</gene>
<comment type="caution">
    <text evidence="2">The sequence shown here is derived from an EMBL/GenBank/DDBJ whole genome shotgun (WGS) entry which is preliminary data.</text>
</comment>
<accession>A0AAE2SED6</accession>
<keyword evidence="1" id="KW-0472">Membrane</keyword>
<keyword evidence="3" id="KW-1185">Reference proteome</keyword>
<sequence length="182" mass="19436">MILDAIIGLFIALASALAASVAVIFVPLINLAALGVEAVIGLFVSGFSLGRIRRDKDEAKSTGSVIVSIVTLLLILGAITYFFVAPVVMNRQVTLVAEDGHSLPYAALMIHTDSGTQHQRTDKAGNIVIPRFATNAITVKDPRYVERTWAKSEIEPELVVGRTVLGASLDTLADKLLKPAQE</sequence>
<organism evidence="2 3">
    <name type="scientific">Oceaniferula flava</name>
    <dbReference type="NCBI Taxonomy" id="2800421"/>
    <lineage>
        <taxon>Bacteria</taxon>
        <taxon>Pseudomonadati</taxon>
        <taxon>Verrucomicrobiota</taxon>
        <taxon>Verrucomicrobiia</taxon>
        <taxon>Verrucomicrobiales</taxon>
        <taxon>Verrucomicrobiaceae</taxon>
        <taxon>Oceaniferula</taxon>
    </lineage>
</organism>
<keyword evidence="1" id="KW-0812">Transmembrane</keyword>
<protein>
    <submittedName>
        <fullName evidence="2">Uncharacterized protein</fullName>
    </submittedName>
</protein>
<reference evidence="2" key="1">
    <citation type="submission" date="2021-01" db="EMBL/GenBank/DDBJ databases">
        <title>Modified the classification status of verrucomicrobia.</title>
        <authorList>
            <person name="Feng X."/>
        </authorList>
    </citation>
    <scope>NUCLEOTIDE SEQUENCE</scope>
    <source>
        <strain evidence="2">5K15</strain>
    </source>
</reference>
<evidence type="ECO:0000313" key="3">
    <source>
        <dbReference type="Proteomes" id="UP000634206"/>
    </source>
</evidence>
<dbReference type="Proteomes" id="UP000634206">
    <property type="component" value="Unassembled WGS sequence"/>
</dbReference>
<dbReference type="RefSeq" id="WP_309490950.1">
    <property type="nucleotide sequence ID" value="NZ_JAENIG010000012.1"/>
</dbReference>
<name>A0AAE2SED6_9BACT</name>
<evidence type="ECO:0000313" key="2">
    <source>
        <dbReference type="EMBL" id="MBK1856328.1"/>
    </source>
</evidence>